<evidence type="ECO:0000313" key="3">
    <source>
        <dbReference type="Proteomes" id="UP000236291"/>
    </source>
</evidence>
<evidence type="ECO:0000256" key="1">
    <source>
        <dbReference type="SAM" id="Phobius"/>
    </source>
</evidence>
<keyword evidence="1" id="KW-0812">Transmembrane</keyword>
<feature type="transmembrane region" description="Helical" evidence="1">
    <location>
        <begin position="43"/>
        <end position="62"/>
    </location>
</feature>
<gene>
    <name evidence="2" type="ORF">L195_g019862</name>
</gene>
<feature type="transmembrane region" description="Helical" evidence="1">
    <location>
        <begin position="94"/>
        <end position="114"/>
    </location>
</feature>
<keyword evidence="1" id="KW-1133">Transmembrane helix</keyword>
<reference evidence="2 3" key="1">
    <citation type="journal article" date="2014" name="Am. J. Bot.">
        <title>Genome assembly and annotation for red clover (Trifolium pratense; Fabaceae).</title>
        <authorList>
            <person name="Istvanek J."/>
            <person name="Jaros M."/>
            <person name="Krenek A."/>
            <person name="Repkova J."/>
        </authorList>
    </citation>
    <scope>NUCLEOTIDE SEQUENCE [LARGE SCALE GENOMIC DNA]</scope>
    <source>
        <strain evidence="3">cv. Tatra</strain>
        <tissue evidence="2">Young leaves</tissue>
    </source>
</reference>
<reference evidence="2 3" key="2">
    <citation type="journal article" date="2017" name="Front. Plant Sci.">
        <title>Gene Classification and Mining of Molecular Markers Useful in Red Clover (Trifolium pratense) Breeding.</title>
        <authorList>
            <person name="Istvanek J."/>
            <person name="Dluhosova J."/>
            <person name="Dluhos P."/>
            <person name="Patkova L."/>
            <person name="Nedelnik J."/>
            <person name="Repkova J."/>
        </authorList>
    </citation>
    <scope>NUCLEOTIDE SEQUENCE [LARGE SCALE GENOMIC DNA]</scope>
    <source>
        <strain evidence="3">cv. Tatra</strain>
        <tissue evidence="2">Young leaves</tissue>
    </source>
</reference>
<dbReference type="AlphaFoldDB" id="A0A2K3N0S2"/>
<proteinExistence type="predicted"/>
<comment type="caution">
    <text evidence="2">The sequence shown here is derived from an EMBL/GenBank/DDBJ whole genome shotgun (WGS) entry which is preliminary data.</text>
</comment>
<protein>
    <submittedName>
        <fullName evidence="2">Uncharacterized protein</fullName>
    </submittedName>
</protein>
<keyword evidence="1" id="KW-0472">Membrane</keyword>
<sequence>MTSWRSSYCHGGAAIVMAAWLSIMLDVAHKFCSCGTRTVSTLMAAWLSWPIGYHACLLTCYMSDMSRISTLLGHTSNNIYSELLRRQVSRSRGGISITYVLLVAVIGFILGYFLKRT</sequence>
<organism evidence="2 3">
    <name type="scientific">Trifolium pratense</name>
    <name type="common">Red clover</name>
    <dbReference type="NCBI Taxonomy" id="57577"/>
    <lineage>
        <taxon>Eukaryota</taxon>
        <taxon>Viridiplantae</taxon>
        <taxon>Streptophyta</taxon>
        <taxon>Embryophyta</taxon>
        <taxon>Tracheophyta</taxon>
        <taxon>Spermatophyta</taxon>
        <taxon>Magnoliopsida</taxon>
        <taxon>eudicotyledons</taxon>
        <taxon>Gunneridae</taxon>
        <taxon>Pentapetalae</taxon>
        <taxon>rosids</taxon>
        <taxon>fabids</taxon>
        <taxon>Fabales</taxon>
        <taxon>Fabaceae</taxon>
        <taxon>Papilionoideae</taxon>
        <taxon>50 kb inversion clade</taxon>
        <taxon>NPAAA clade</taxon>
        <taxon>Hologalegina</taxon>
        <taxon>IRL clade</taxon>
        <taxon>Trifolieae</taxon>
        <taxon>Trifolium</taxon>
    </lineage>
</organism>
<name>A0A2K3N0S2_TRIPR</name>
<feature type="transmembrane region" description="Helical" evidence="1">
    <location>
        <begin position="12"/>
        <end position="31"/>
    </location>
</feature>
<dbReference type="Proteomes" id="UP000236291">
    <property type="component" value="Unassembled WGS sequence"/>
</dbReference>
<evidence type="ECO:0000313" key="2">
    <source>
        <dbReference type="EMBL" id="PNX96651.1"/>
    </source>
</evidence>
<accession>A0A2K3N0S2</accession>
<dbReference type="EMBL" id="ASHM01014717">
    <property type="protein sequence ID" value="PNX96651.1"/>
    <property type="molecule type" value="Genomic_DNA"/>
</dbReference>